<dbReference type="OrthoDB" id="4772335at2"/>
<evidence type="ECO:0000313" key="2">
    <source>
        <dbReference type="EMBL" id="PWE28323.1"/>
    </source>
</evidence>
<evidence type="ECO:0000259" key="1">
    <source>
        <dbReference type="Pfam" id="PF06445"/>
    </source>
</evidence>
<dbReference type="InterPro" id="IPR029442">
    <property type="entry name" value="GyrI-like"/>
</dbReference>
<protein>
    <recommendedName>
        <fullName evidence="1">GyrI-like small molecule binding domain-containing protein</fullName>
    </recommendedName>
</protein>
<keyword evidence="3" id="KW-1185">Reference proteome</keyword>
<reference evidence="2 3" key="1">
    <citation type="submission" date="2018-05" db="EMBL/GenBank/DDBJ databases">
        <title>Pararhodobacter marina sp. nov., isolated from deep-sea water of the Indian Ocean.</title>
        <authorList>
            <person name="Lai Q.Sr."/>
            <person name="Liu X."/>
            <person name="Shao Z."/>
        </authorList>
    </citation>
    <scope>NUCLEOTIDE SEQUENCE [LARGE SCALE GENOMIC DNA]</scope>
    <source>
        <strain evidence="2 3">CIC4N-9</strain>
    </source>
</reference>
<dbReference type="EMBL" id="QEYD01000007">
    <property type="protein sequence ID" value="PWE28323.1"/>
    <property type="molecule type" value="Genomic_DNA"/>
</dbReference>
<gene>
    <name evidence="2" type="ORF">C4N9_13385</name>
</gene>
<accession>A0A2U2C8Y6</accession>
<dbReference type="Gene3D" id="3.20.80.10">
    <property type="entry name" value="Regulatory factor, effector binding domain"/>
    <property type="match status" value="1"/>
</dbReference>
<comment type="caution">
    <text evidence="2">The sequence shown here is derived from an EMBL/GenBank/DDBJ whole genome shotgun (WGS) entry which is preliminary data.</text>
</comment>
<dbReference type="AlphaFoldDB" id="A0A2U2C8Y6"/>
<dbReference type="InterPro" id="IPR011256">
    <property type="entry name" value="Reg_factor_effector_dom_sf"/>
</dbReference>
<sequence length="202" mass="21975">MKDPLLSGKAGRIDRVEVPALRFFAIEGQGAPESAGYAASVGALYALAYGARFAGKAQGHEDKVGPLEGLWWADDMQVFQPGGARESWRWRMMIRAPGWLDPEAFETLRAAALAKRRTDKPDVAEALPRVALQEYAEGTCLQALHVGPYAEEGPLIARIHDEAAAQGMALSGPHHEIYLSDPNRSAPDKLKTILRQPVRAHG</sequence>
<dbReference type="RefSeq" id="WP_109533829.1">
    <property type="nucleotide sequence ID" value="NZ_QEYD01000007.1"/>
</dbReference>
<feature type="domain" description="GyrI-like small molecule binding" evidence="1">
    <location>
        <begin position="16"/>
        <end position="194"/>
    </location>
</feature>
<dbReference type="Pfam" id="PF06445">
    <property type="entry name" value="GyrI-like"/>
    <property type="match status" value="1"/>
</dbReference>
<dbReference type="GeneID" id="94365884"/>
<evidence type="ECO:0000313" key="3">
    <source>
        <dbReference type="Proteomes" id="UP000244940"/>
    </source>
</evidence>
<organism evidence="2 3">
    <name type="scientific">Pararhodobacter marinus</name>
    <dbReference type="NCBI Taxonomy" id="2184063"/>
    <lineage>
        <taxon>Bacteria</taxon>
        <taxon>Pseudomonadati</taxon>
        <taxon>Pseudomonadota</taxon>
        <taxon>Alphaproteobacteria</taxon>
        <taxon>Rhodobacterales</taxon>
        <taxon>Paracoccaceae</taxon>
        <taxon>Pararhodobacter</taxon>
    </lineage>
</organism>
<dbReference type="SUPFAM" id="SSF55136">
    <property type="entry name" value="Probable bacterial effector-binding domain"/>
    <property type="match status" value="1"/>
</dbReference>
<dbReference type="Proteomes" id="UP000244940">
    <property type="component" value="Unassembled WGS sequence"/>
</dbReference>
<name>A0A2U2C8Y6_9RHOB</name>
<proteinExistence type="predicted"/>